<feature type="compositionally biased region" description="Basic and acidic residues" evidence="5">
    <location>
        <begin position="422"/>
        <end position="433"/>
    </location>
</feature>
<dbReference type="InterPro" id="IPR002893">
    <property type="entry name" value="Znf_MYND"/>
</dbReference>
<dbReference type="Proteomes" id="UP000008141">
    <property type="component" value="Unassembled WGS sequence"/>
</dbReference>
<feature type="compositionally biased region" description="Low complexity" evidence="5">
    <location>
        <begin position="677"/>
        <end position="698"/>
    </location>
</feature>
<dbReference type="GO" id="GO:0008270">
    <property type="term" value="F:zinc ion binding"/>
    <property type="evidence" value="ECO:0007669"/>
    <property type="project" value="UniProtKB-KW"/>
</dbReference>
<keyword evidence="2 4" id="KW-0863">Zinc-finger</keyword>
<evidence type="ECO:0000256" key="1">
    <source>
        <dbReference type="ARBA" id="ARBA00022723"/>
    </source>
</evidence>
<accession>E1Z300</accession>
<proteinExistence type="predicted"/>
<sequence>MSLLPALAILQQGLVGLCPDEASANALEKTVVVFTMAVNASQGEVLSGSTKQELTEKIIALAQQLALLDQSLAGDPFTAPGRLMNVHAACAALHACIRIGTTLSLSPSDAFRLAAAARPVINAGTAALTVALADPRHARDLAVLGDRAAQQLGVVEGVLDGILVGPDYSRSARAFAATAANPTAAVDWLVTVTHTLDAATTAGGREGLRSSAAQRYLAVTHSFITHQEFQLHSHLLASLAINERTQVARTLLTLCLPPLVEGMEAAAGALEESRPGSSAAASAAMDLGHQLGRLQLLEQCVKHPSLQAGLSATLQLHGSGRLVQLAVRLAAALPLSPPPGMERDVAAGHVAAGQLLAQLVLIMRLTLEQMRAAEQDAAEEIRAAEREGGSSMDAGSGSDGEHSSAQPDSNDHGGAECSAEGSGHDDRGNDSLSRKCSSSQHLEERRAAAWQVVRLLLCQIYDSWLEAPPAAICDKGLSAAAADSLAGSLLRLHSLSCSMVHWLVTAGKKSALVPEINDGEPHKLWRDVIDALCSQKFAVCQAMHTATAGSNAASRSASQRRMQVMHHTHQAALRVAYAAASGPLPSDADACSLLTFPLAYSLWMAVKSCPQLLVADPACASLLEQALRVQAPGCLLDEAQALVEAGGADPALTKLVQRRLSTFADVMAQLEQAGGDAAAALAASPPDGSEAEQQQQQQREARRQGLQSAVSRAHAAWAEAQRSSRAMPLAGRAEVYQQQALPAATQLGSLLQEYRLLPEQVAAAELELAEIAACRACANLRCPRLDETTQPAGSRKSLCAGCRVVRFCGPACIKMAWRDGHKRVCAVLAAKRQQA</sequence>
<dbReference type="EMBL" id="GL433835">
    <property type="protein sequence ID" value="EFN59755.1"/>
    <property type="molecule type" value="Genomic_DNA"/>
</dbReference>
<dbReference type="RefSeq" id="XP_005851857.1">
    <property type="nucleotide sequence ID" value="XM_005851795.1"/>
</dbReference>
<dbReference type="Gene3D" id="6.10.140.2220">
    <property type="match status" value="1"/>
</dbReference>
<evidence type="ECO:0000256" key="5">
    <source>
        <dbReference type="SAM" id="MobiDB-lite"/>
    </source>
</evidence>
<protein>
    <recommendedName>
        <fullName evidence="6">MYND-type domain-containing protein</fullName>
    </recommendedName>
</protein>
<dbReference type="KEGG" id="cvr:CHLNCDRAFT_133389"/>
<keyword evidence="8" id="KW-1185">Reference proteome</keyword>
<dbReference type="PROSITE" id="PS01360">
    <property type="entry name" value="ZF_MYND_1"/>
    <property type="match status" value="1"/>
</dbReference>
<evidence type="ECO:0000256" key="4">
    <source>
        <dbReference type="PROSITE-ProRule" id="PRU00134"/>
    </source>
</evidence>
<dbReference type="SUPFAM" id="SSF144232">
    <property type="entry name" value="HIT/MYND zinc finger-like"/>
    <property type="match status" value="1"/>
</dbReference>
<evidence type="ECO:0000313" key="7">
    <source>
        <dbReference type="EMBL" id="EFN59755.1"/>
    </source>
</evidence>
<feature type="region of interest" description="Disordered" evidence="5">
    <location>
        <begin position="383"/>
        <end position="434"/>
    </location>
</feature>
<evidence type="ECO:0000256" key="2">
    <source>
        <dbReference type="ARBA" id="ARBA00022771"/>
    </source>
</evidence>
<gene>
    <name evidence="7" type="ORF">CHLNCDRAFT_133389</name>
</gene>
<organism evidence="8">
    <name type="scientific">Chlorella variabilis</name>
    <name type="common">Green alga</name>
    <dbReference type="NCBI Taxonomy" id="554065"/>
    <lineage>
        <taxon>Eukaryota</taxon>
        <taxon>Viridiplantae</taxon>
        <taxon>Chlorophyta</taxon>
        <taxon>core chlorophytes</taxon>
        <taxon>Trebouxiophyceae</taxon>
        <taxon>Chlorellales</taxon>
        <taxon>Chlorellaceae</taxon>
        <taxon>Chlorella clade</taxon>
        <taxon>Chlorella</taxon>
    </lineage>
</organism>
<keyword evidence="3" id="KW-0862">Zinc</keyword>
<evidence type="ECO:0000259" key="6">
    <source>
        <dbReference type="PROSITE" id="PS50865"/>
    </source>
</evidence>
<keyword evidence="1" id="KW-0479">Metal-binding</keyword>
<evidence type="ECO:0000313" key="8">
    <source>
        <dbReference type="Proteomes" id="UP000008141"/>
    </source>
</evidence>
<dbReference type="GeneID" id="17359270"/>
<dbReference type="PROSITE" id="PS50865">
    <property type="entry name" value="ZF_MYND_2"/>
    <property type="match status" value="1"/>
</dbReference>
<dbReference type="InParanoid" id="E1Z300"/>
<feature type="domain" description="MYND-type" evidence="6">
    <location>
        <begin position="774"/>
        <end position="825"/>
    </location>
</feature>
<feature type="region of interest" description="Disordered" evidence="5">
    <location>
        <begin position="677"/>
        <end position="705"/>
    </location>
</feature>
<dbReference type="AlphaFoldDB" id="E1Z300"/>
<reference evidence="7 8" key="1">
    <citation type="journal article" date="2010" name="Plant Cell">
        <title>The Chlorella variabilis NC64A genome reveals adaptation to photosymbiosis, coevolution with viruses, and cryptic sex.</title>
        <authorList>
            <person name="Blanc G."/>
            <person name="Duncan G."/>
            <person name="Agarkova I."/>
            <person name="Borodovsky M."/>
            <person name="Gurnon J."/>
            <person name="Kuo A."/>
            <person name="Lindquist E."/>
            <person name="Lucas S."/>
            <person name="Pangilinan J."/>
            <person name="Polle J."/>
            <person name="Salamov A."/>
            <person name="Terry A."/>
            <person name="Yamada T."/>
            <person name="Dunigan D.D."/>
            <person name="Grigoriev I.V."/>
            <person name="Claverie J.M."/>
            <person name="Van Etten J.L."/>
        </authorList>
    </citation>
    <scope>NUCLEOTIDE SEQUENCE [LARGE SCALE GENOMIC DNA]</scope>
    <source>
        <strain evidence="7 8">NC64A</strain>
    </source>
</reference>
<name>E1Z300_CHLVA</name>
<dbReference type="OrthoDB" id="420187at2759"/>
<evidence type="ECO:0000256" key="3">
    <source>
        <dbReference type="ARBA" id="ARBA00022833"/>
    </source>
</evidence>